<feature type="transmembrane region" description="Helical" evidence="1">
    <location>
        <begin position="140"/>
        <end position="156"/>
    </location>
</feature>
<dbReference type="Proteomes" id="UP000256864">
    <property type="component" value="Unassembled WGS sequence"/>
</dbReference>
<accession>A0A371NEV7</accession>
<proteinExistence type="predicted"/>
<organism evidence="2 3">
    <name type="scientific">Methanothermobacter defluvii</name>
    <dbReference type="NCBI Taxonomy" id="49339"/>
    <lineage>
        <taxon>Archaea</taxon>
        <taxon>Methanobacteriati</taxon>
        <taxon>Methanobacteriota</taxon>
        <taxon>Methanomada group</taxon>
        <taxon>Methanobacteria</taxon>
        <taxon>Methanobacteriales</taxon>
        <taxon>Methanobacteriaceae</taxon>
        <taxon>Methanothermobacter</taxon>
    </lineage>
</organism>
<sequence length="177" mass="21228">MIGMNSIEIHMTLEERISSAFRMDEETWLRHANPWSVWTRLTALPLLVAAFWSREWLGWWAIIPVTLAVLWTYLNPRIFKRPESTDSWASRSVLGERVWLNRDRIPVPEHHRRVPVILNLIAATGTVPIVWGVYRLEVWPLFPGFAMVYLGKLWYLDRMVWLYQDMKETPEYRDWLY</sequence>
<evidence type="ECO:0000313" key="2">
    <source>
        <dbReference type="EMBL" id="REE29021.1"/>
    </source>
</evidence>
<keyword evidence="1" id="KW-1133">Transmembrane helix</keyword>
<dbReference type="InterPro" id="IPR046595">
    <property type="entry name" value="DUF6653"/>
</dbReference>
<keyword evidence="3" id="KW-1185">Reference proteome</keyword>
<keyword evidence="1" id="KW-0812">Transmembrane</keyword>
<feature type="transmembrane region" description="Helical" evidence="1">
    <location>
        <begin position="114"/>
        <end position="134"/>
    </location>
</feature>
<evidence type="ECO:0000256" key="1">
    <source>
        <dbReference type="SAM" id="Phobius"/>
    </source>
</evidence>
<dbReference type="EMBL" id="QREL01000001">
    <property type="protein sequence ID" value="REE29021.1"/>
    <property type="molecule type" value="Genomic_DNA"/>
</dbReference>
<dbReference type="Pfam" id="PF20358">
    <property type="entry name" value="DUF6653"/>
    <property type="match status" value="1"/>
</dbReference>
<evidence type="ECO:0000313" key="3">
    <source>
        <dbReference type="Proteomes" id="UP000256864"/>
    </source>
</evidence>
<comment type="caution">
    <text evidence="2">The sequence shown here is derived from an EMBL/GenBank/DDBJ whole genome shotgun (WGS) entry which is preliminary data.</text>
</comment>
<protein>
    <submittedName>
        <fullName evidence="2">Uncharacterized protein</fullName>
    </submittedName>
</protein>
<name>A0A371NEV7_9EURY</name>
<reference evidence="2 3" key="1">
    <citation type="submission" date="2018-07" db="EMBL/GenBank/DDBJ databases">
        <title>Genomic Encyclopedia of Type Strains, Phase IV (KMG-IV): sequencing the most valuable type-strain genomes for metagenomic binning, comparative biology and taxonomic classification.</title>
        <authorList>
            <person name="Goeker M."/>
        </authorList>
    </citation>
    <scope>NUCLEOTIDE SEQUENCE [LARGE SCALE GENOMIC DNA]</scope>
    <source>
        <strain evidence="2 3">DSM 7466</strain>
    </source>
</reference>
<dbReference type="AlphaFoldDB" id="A0A371NEV7"/>
<keyword evidence="1" id="KW-0472">Membrane</keyword>
<feature type="transmembrane region" description="Helical" evidence="1">
    <location>
        <begin position="56"/>
        <end position="74"/>
    </location>
</feature>
<gene>
    <name evidence="2" type="ORF">C7452_1054</name>
</gene>